<keyword evidence="5 8" id="KW-0067">ATP-binding</keyword>
<dbReference type="InterPro" id="IPR017871">
    <property type="entry name" value="ABC_transporter-like_CS"/>
</dbReference>
<dbReference type="Pfam" id="PF03459">
    <property type="entry name" value="TOBE"/>
    <property type="match status" value="1"/>
</dbReference>
<dbReference type="EC" id="3.6.3.29" evidence="8"/>
<dbReference type="RefSeq" id="WP_017681034.1">
    <property type="nucleotide sequence ID" value="NZ_CP023714.1"/>
</dbReference>
<dbReference type="Gene3D" id="2.40.50.100">
    <property type="match status" value="1"/>
</dbReference>
<proteinExistence type="predicted"/>
<dbReference type="PANTHER" id="PTHR43514">
    <property type="entry name" value="ABC TRANSPORTER I FAMILY MEMBER 10"/>
    <property type="match status" value="1"/>
</dbReference>
<dbReference type="OrthoDB" id="9112331at2"/>
<dbReference type="Pfam" id="PF00005">
    <property type="entry name" value="ABC_tran"/>
    <property type="match status" value="1"/>
</dbReference>
<keyword evidence="4" id="KW-0547">Nucleotide-binding</keyword>
<keyword evidence="2" id="KW-1003">Cell membrane</keyword>
<organism evidence="8 9">
    <name type="scientific">Rhodococcus ruber</name>
    <dbReference type="NCBI Taxonomy" id="1830"/>
    <lineage>
        <taxon>Bacteria</taxon>
        <taxon>Bacillati</taxon>
        <taxon>Actinomycetota</taxon>
        <taxon>Actinomycetes</taxon>
        <taxon>Mycobacteriales</taxon>
        <taxon>Nocardiaceae</taxon>
        <taxon>Rhodococcus</taxon>
    </lineage>
</organism>
<dbReference type="InterPro" id="IPR003593">
    <property type="entry name" value="AAA+_ATPase"/>
</dbReference>
<protein>
    <submittedName>
        <fullName evidence="8">Molybdenum import ATP-binding protein ModC</fullName>
        <ecNumber evidence="8">3.6.3.29</ecNumber>
    </submittedName>
</protein>
<evidence type="ECO:0000256" key="7">
    <source>
        <dbReference type="ARBA" id="ARBA00023136"/>
    </source>
</evidence>
<dbReference type="PROSITE" id="PS51866">
    <property type="entry name" value="MOP"/>
    <property type="match status" value="1"/>
</dbReference>
<keyword evidence="7" id="KW-0472">Membrane</keyword>
<dbReference type="AlphaFoldDB" id="A0A098BMG5"/>
<evidence type="ECO:0000256" key="2">
    <source>
        <dbReference type="ARBA" id="ARBA00022475"/>
    </source>
</evidence>
<dbReference type="InterPro" id="IPR050334">
    <property type="entry name" value="Molybdenum_import_ModC"/>
</dbReference>
<dbReference type="Gene3D" id="3.40.50.300">
    <property type="entry name" value="P-loop containing nucleotide triphosphate hydrolases"/>
    <property type="match status" value="1"/>
</dbReference>
<evidence type="ECO:0000313" key="8">
    <source>
        <dbReference type="EMBL" id="CDZ89919.1"/>
    </source>
</evidence>
<dbReference type="PROSITE" id="PS00211">
    <property type="entry name" value="ABC_TRANSPORTER_1"/>
    <property type="match status" value="1"/>
</dbReference>
<dbReference type="SUPFAM" id="SSF52540">
    <property type="entry name" value="P-loop containing nucleoside triphosphate hydrolases"/>
    <property type="match status" value="1"/>
</dbReference>
<dbReference type="eggNOG" id="COG3842">
    <property type="taxonomic scope" value="Bacteria"/>
</dbReference>
<dbReference type="EMBL" id="CCSD01000070">
    <property type="protein sequence ID" value="CDZ89919.1"/>
    <property type="molecule type" value="Genomic_DNA"/>
</dbReference>
<dbReference type="GO" id="GO:0015689">
    <property type="term" value="P:molybdate ion transport"/>
    <property type="evidence" value="ECO:0007669"/>
    <property type="project" value="InterPro"/>
</dbReference>
<dbReference type="InterPro" id="IPR003439">
    <property type="entry name" value="ABC_transporter-like_ATP-bd"/>
</dbReference>
<keyword evidence="8" id="KW-0378">Hydrolase</keyword>
<gene>
    <name evidence="8" type="primary">modC</name>
    <name evidence="8" type="ORF">RHRU231_580003</name>
</gene>
<evidence type="ECO:0000313" key="9">
    <source>
        <dbReference type="Proteomes" id="UP000042997"/>
    </source>
</evidence>
<dbReference type="InterPro" id="IPR027417">
    <property type="entry name" value="P-loop_NTPase"/>
</dbReference>
<evidence type="ECO:0000256" key="4">
    <source>
        <dbReference type="ARBA" id="ARBA00022741"/>
    </source>
</evidence>
<dbReference type="GO" id="GO:0016887">
    <property type="term" value="F:ATP hydrolysis activity"/>
    <property type="evidence" value="ECO:0007669"/>
    <property type="project" value="InterPro"/>
</dbReference>
<keyword evidence="6" id="KW-1278">Translocase</keyword>
<dbReference type="SUPFAM" id="SSF50331">
    <property type="entry name" value="MOP-like"/>
    <property type="match status" value="1"/>
</dbReference>
<dbReference type="InterPro" id="IPR005116">
    <property type="entry name" value="Transp-assoc_OB_typ1"/>
</dbReference>
<accession>A0A098BMG5</accession>
<dbReference type="PANTHER" id="PTHR43514:SF1">
    <property type="entry name" value="SULFATE_THIOSULFATE IMPORT ATP-BINDING PROTEIN CYSA"/>
    <property type="match status" value="1"/>
</dbReference>
<evidence type="ECO:0000256" key="5">
    <source>
        <dbReference type="ARBA" id="ARBA00022840"/>
    </source>
</evidence>
<dbReference type="GO" id="GO:0005524">
    <property type="term" value="F:ATP binding"/>
    <property type="evidence" value="ECO:0007669"/>
    <property type="project" value="UniProtKB-KW"/>
</dbReference>
<dbReference type="InterPro" id="IPR008995">
    <property type="entry name" value="Mo/tungstate-bd_C_term_dom"/>
</dbReference>
<evidence type="ECO:0000256" key="6">
    <source>
        <dbReference type="ARBA" id="ARBA00022967"/>
    </source>
</evidence>
<name>A0A098BMG5_9NOCA</name>
<evidence type="ECO:0000256" key="1">
    <source>
        <dbReference type="ARBA" id="ARBA00022448"/>
    </source>
</evidence>
<sequence length="352" mass="36042">MTGLQLRARVESRDVDLAVAAESGSVLAVLGPNGAGKSTALNVIAGLLQPDDGRVEVDGRVLTDTATGVAVPPHRRAVALLAQQPLLFPHLSVLDNVAFAPRSAGRGRSAARAAAWRHLAAVGATDLADRKPRQLSGGQAQRVAIARALAADPRLLLLDEPMAALDVTAAPAVRSLLRTVLKDAGRTALVVTHDPLDALALADRTVVVDGGRIVEAGTVRDVLSRPRSAFAARIAGLNLLAGTLTADGVDTVVGRVRGVPDDDCAPGDSAVAVFAPAAVAVYPDEPHGSPRNSFAVVVGELEVRGATVLVRAAESGMTAEVTTSAAADLALAPGAAVWFVVKATEVRIHAAR</sequence>
<keyword evidence="3" id="KW-0500">Molybdenum</keyword>
<evidence type="ECO:0000256" key="3">
    <source>
        <dbReference type="ARBA" id="ARBA00022505"/>
    </source>
</evidence>
<dbReference type="SMART" id="SM00382">
    <property type="entry name" value="AAA"/>
    <property type="match status" value="1"/>
</dbReference>
<keyword evidence="1" id="KW-0813">Transport</keyword>
<dbReference type="Proteomes" id="UP000042997">
    <property type="component" value="Unassembled WGS sequence"/>
</dbReference>
<dbReference type="InterPro" id="IPR004606">
    <property type="entry name" value="Mop_domain"/>
</dbReference>
<reference evidence="8 9" key="1">
    <citation type="journal article" date="2014" name="Genome Announc.">
        <title>Draft Genome Sequence of Propane- and Butane-Oxidizing Actinobacterium Rhodococcus ruber IEGM 231.</title>
        <authorList>
            <person name="Ivshina I.B."/>
            <person name="Kuyukina M.S."/>
            <person name="Krivoruchko A.V."/>
            <person name="Barbe V."/>
            <person name="Fischer C."/>
        </authorList>
    </citation>
    <scope>NUCLEOTIDE SEQUENCE [LARGE SCALE GENOMIC DNA]</scope>
</reference>
<dbReference type="PROSITE" id="PS50893">
    <property type="entry name" value="ABC_TRANSPORTER_2"/>
    <property type="match status" value="1"/>
</dbReference>